<feature type="non-terminal residue" evidence="10">
    <location>
        <position position="978"/>
    </location>
</feature>
<feature type="compositionally biased region" description="Acidic residues" evidence="8">
    <location>
        <begin position="108"/>
        <end position="130"/>
    </location>
</feature>
<dbReference type="EMBL" id="BRYB01000962">
    <property type="protein sequence ID" value="GMI40899.1"/>
    <property type="molecule type" value="Genomic_DNA"/>
</dbReference>
<dbReference type="SUPFAM" id="SSF52540">
    <property type="entry name" value="P-loop containing nucleoside triphosphate hydrolases"/>
    <property type="match status" value="1"/>
</dbReference>
<feature type="compositionally biased region" description="Low complexity" evidence="8">
    <location>
        <begin position="78"/>
        <end position="93"/>
    </location>
</feature>
<dbReference type="Pfam" id="PF00225">
    <property type="entry name" value="Kinesin"/>
    <property type="match status" value="1"/>
</dbReference>
<keyword evidence="1 7" id="KW-0493">Microtubule</keyword>
<evidence type="ECO:0000256" key="7">
    <source>
        <dbReference type="RuleBase" id="RU000394"/>
    </source>
</evidence>
<feature type="compositionally biased region" description="Basic and acidic residues" evidence="8">
    <location>
        <begin position="969"/>
        <end position="978"/>
    </location>
</feature>
<keyword evidence="5 6" id="KW-0505">Motor protein</keyword>
<dbReference type="InterPro" id="IPR019821">
    <property type="entry name" value="Kinesin_motor_CS"/>
</dbReference>
<dbReference type="PANTHER" id="PTHR47968">
    <property type="entry name" value="CENTROMERE PROTEIN E"/>
    <property type="match status" value="1"/>
</dbReference>
<evidence type="ECO:0000256" key="4">
    <source>
        <dbReference type="ARBA" id="ARBA00023054"/>
    </source>
</evidence>
<keyword evidence="3 6" id="KW-0067">ATP-binding</keyword>
<keyword evidence="11" id="KW-1185">Reference proteome</keyword>
<keyword evidence="2 6" id="KW-0547">Nucleotide-binding</keyword>
<evidence type="ECO:0000256" key="2">
    <source>
        <dbReference type="ARBA" id="ARBA00022741"/>
    </source>
</evidence>
<comment type="similarity">
    <text evidence="6 7">Belongs to the TRAFAC class myosin-kinesin ATPase superfamily. Kinesin family.</text>
</comment>
<feature type="region of interest" description="Disordered" evidence="8">
    <location>
        <begin position="892"/>
        <end position="978"/>
    </location>
</feature>
<dbReference type="PRINTS" id="PR00380">
    <property type="entry name" value="KINESINHEAVY"/>
</dbReference>
<evidence type="ECO:0000256" key="1">
    <source>
        <dbReference type="ARBA" id="ARBA00022701"/>
    </source>
</evidence>
<sequence>MATPGAGARSPPPSTEGDPELNLDDSGDLSMGQEGDLSVMSGEISADFDESAAVSASLNPTPKQSPPQAIPPPPSGAPNPSAASAAAAAIAAADTYMRALEPGPAPPADDDDEYEDDDEHEQEEDEDEHDETTMERDDYNMAALHTPAATPPQSHLTNPNQLSIVTTSNPTSNRGSRDSTPPLDDDELPDQSPTPLAGEGAFASNAKSERVHVVIRIRPLQETEKELPRSVKVLSNTAPSTLSDGDGLGGQVAIKTRDKKGWLTFKFDQACPETASQSSVFAFIRPAIAQVVSGVNTTVFAYGQTSTGKTHTMLGEGLEQQVSNKALAWNQIKNHMHKNQDGWGVIPRSLKELFASLKRIGGSSFGERKGSVFDRKSIVAGSPSHNSGGGGEKFSVMCSYMQIYNDQLYDLLNEEKDKRGNLKSLTIRESTSVSGTKSLYVQGLSEYRVSTTEDVLELLYQGGRSRAVRATEFNEQSSRSHAILQLSVELELLQTDGRVVMRKAKLNLVDLAGSEKWGTGEKDKDTKKELVKINSSLAALGNCISALANKSRKHIPYRDSPLTRLLQDSLGGGTRTIVIATVTPHPESQEESASTLQFANRATRVNAKITVNEVVNDAILLKRAQREISRLKEKLASAMTMDNQSSAASGTPPLQPPKSSDKQSSSSNALNQSMTQQDLNKLNAIAGNPPPEQSSGGNEQRFAVLEERFEKREADLLKEIDSLRSMVLGIVDESPDKRRGSSSTDIAINKNEVVGAFKEEVQELKESKQQMESIIFEMRNHMREMESRVSQSDLMTAGLIEKMQKGQMDQQQLEKEMAALMRIKGDVEFEQKMAASQDRLAALGVVSPSRRNRQQAAPTMSVDEVVGDGAIARVMQNLSGDAKELLFAHAATQQQQENQHVMSPGGGRGGAQSPSYYVPKAPAYSHDELRSPPKNLRLRSEDIAGVSEQEEEVEELFDYDGAGPGVDGGARKEAPPLP</sequence>
<feature type="binding site" evidence="6">
    <location>
        <begin position="303"/>
        <end position="310"/>
    </location>
    <ligand>
        <name>ATP</name>
        <dbReference type="ChEBI" id="CHEBI:30616"/>
    </ligand>
</feature>
<keyword evidence="4" id="KW-0175">Coiled coil</keyword>
<feature type="compositionally biased region" description="Polar residues" evidence="8">
    <location>
        <begin position="640"/>
        <end position="649"/>
    </location>
</feature>
<protein>
    <recommendedName>
        <fullName evidence="7">Kinesin-like protein</fullName>
    </recommendedName>
</protein>
<dbReference type="PROSITE" id="PS00411">
    <property type="entry name" value="KINESIN_MOTOR_1"/>
    <property type="match status" value="1"/>
</dbReference>
<evidence type="ECO:0000313" key="10">
    <source>
        <dbReference type="EMBL" id="GMI40899.1"/>
    </source>
</evidence>
<dbReference type="InterPro" id="IPR027640">
    <property type="entry name" value="Kinesin-like_fam"/>
</dbReference>
<evidence type="ECO:0000259" key="9">
    <source>
        <dbReference type="PROSITE" id="PS50067"/>
    </source>
</evidence>
<organism evidence="10 11">
    <name type="scientific">Tetraparma gracilis</name>
    <dbReference type="NCBI Taxonomy" id="2962635"/>
    <lineage>
        <taxon>Eukaryota</taxon>
        <taxon>Sar</taxon>
        <taxon>Stramenopiles</taxon>
        <taxon>Ochrophyta</taxon>
        <taxon>Bolidophyceae</taxon>
        <taxon>Parmales</taxon>
        <taxon>Triparmaceae</taxon>
        <taxon>Tetraparma</taxon>
    </lineage>
</organism>
<dbReference type="CDD" id="cd00106">
    <property type="entry name" value="KISc"/>
    <property type="match status" value="1"/>
</dbReference>
<feature type="compositionally biased region" description="Acidic residues" evidence="8">
    <location>
        <begin position="948"/>
        <end position="958"/>
    </location>
</feature>
<feature type="domain" description="Kinesin motor" evidence="9">
    <location>
        <begin position="210"/>
        <end position="605"/>
    </location>
</feature>
<dbReference type="PANTHER" id="PTHR47968:SF36">
    <property type="entry name" value="KINESIN HEAVY CHAIN ISOFORM X1"/>
    <property type="match status" value="1"/>
</dbReference>
<dbReference type="InterPro" id="IPR027417">
    <property type="entry name" value="P-loop_NTPase"/>
</dbReference>
<evidence type="ECO:0000256" key="6">
    <source>
        <dbReference type="PROSITE-ProRule" id="PRU00283"/>
    </source>
</evidence>
<evidence type="ECO:0000256" key="8">
    <source>
        <dbReference type="SAM" id="MobiDB-lite"/>
    </source>
</evidence>
<dbReference type="Gene3D" id="3.40.850.10">
    <property type="entry name" value="Kinesin motor domain"/>
    <property type="match status" value="1"/>
</dbReference>
<feature type="compositionally biased region" description="Polar residues" evidence="8">
    <location>
        <begin position="151"/>
        <end position="174"/>
    </location>
</feature>
<name>A0ABQ6N579_9STRA</name>
<accession>A0ABQ6N579</accession>
<dbReference type="Proteomes" id="UP001165060">
    <property type="component" value="Unassembled WGS sequence"/>
</dbReference>
<comment type="caution">
    <text evidence="10">The sequence shown here is derived from an EMBL/GenBank/DDBJ whole genome shotgun (WGS) entry which is preliminary data.</text>
</comment>
<reference evidence="10 11" key="1">
    <citation type="journal article" date="2023" name="Commun. Biol.">
        <title>Genome analysis of Parmales, the sister group of diatoms, reveals the evolutionary specialization of diatoms from phago-mixotrophs to photoautotrophs.</title>
        <authorList>
            <person name="Ban H."/>
            <person name="Sato S."/>
            <person name="Yoshikawa S."/>
            <person name="Yamada K."/>
            <person name="Nakamura Y."/>
            <person name="Ichinomiya M."/>
            <person name="Sato N."/>
            <person name="Blanc-Mathieu R."/>
            <person name="Endo H."/>
            <person name="Kuwata A."/>
            <person name="Ogata H."/>
        </authorList>
    </citation>
    <scope>NUCLEOTIDE SEQUENCE [LARGE SCALE GENOMIC DNA]</scope>
</reference>
<evidence type="ECO:0000313" key="11">
    <source>
        <dbReference type="Proteomes" id="UP001165060"/>
    </source>
</evidence>
<feature type="compositionally biased region" description="Polar residues" evidence="8">
    <location>
        <begin position="892"/>
        <end position="901"/>
    </location>
</feature>
<gene>
    <name evidence="10" type="ORF">TeGR_g13622</name>
</gene>
<dbReference type="SMART" id="SM00129">
    <property type="entry name" value="KISc"/>
    <property type="match status" value="1"/>
</dbReference>
<dbReference type="InterPro" id="IPR036961">
    <property type="entry name" value="Kinesin_motor_dom_sf"/>
</dbReference>
<evidence type="ECO:0000256" key="5">
    <source>
        <dbReference type="ARBA" id="ARBA00023175"/>
    </source>
</evidence>
<dbReference type="InterPro" id="IPR001752">
    <property type="entry name" value="Kinesin_motor_dom"/>
</dbReference>
<feature type="region of interest" description="Disordered" evidence="8">
    <location>
        <begin position="1"/>
        <end position="207"/>
    </location>
</feature>
<proteinExistence type="inferred from homology"/>
<feature type="compositionally biased region" description="Acidic residues" evidence="8">
    <location>
        <begin position="17"/>
        <end position="27"/>
    </location>
</feature>
<feature type="compositionally biased region" description="Pro residues" evidence="8">
    <location>
        <begin position="63"/>
        <end position="77"/>
    </location>
</feature>
<evidence type="ECO:0000256" key="3">
    <source>
        <dbReference type="ARBA" id="ARBA00022840"/>
    </source>
</evidence>
<dbReference type="PROSITE" id="PS50067">
    <property type="entry name" value="KINESIN_MOTOR_2"/>
    <property type="match status" value="1"/>
</dbReference>
<feature type="region of interest" description="Disordered" evidence="8">
    <location>
        <begin position="639"/>
        <end position="671"/>
    </location>
</feature>